<organism evidence="1 2">
    <name type="scientific">Klebsiella huaxiensis</name>
    <dbReference type="NCBI Taxonomy" id="2153354"/>
    <lineage>
        <taxon>Bacteria</taxon>
        <taxon>Pseudomonadati</taxon>
        <taxon>Pseudomonadota</taxon>
        <taxon>Gammaproteobacteria</taxon>
        <taxon>Enterobacterales</taxon>
        <taxon>Enterobacteriaceae</taxon>
        <taxon>Klebsiella/Raoultella group</taxon>
        <taxon>Klebsiella</taxon>
    </lineage>
</organism>
<accession>A0ABT6EDK2</accession>
<keyword evidence="2" id="KW-1185">Reference proteome</keyword>
<comment type="caution">
    <text evidence="1">The sequence shown here is derived from an EMBL/GenBank/DDBJ whole genome shotgun (WGS) entry which is preliminary data.</text>
</comment>
<protein>
    <submittedName>
        <fullName evidence="1">Uncharacterized protein</fullName>
    </submittedName>
</protein>
<proteinExistence type="predicted"/>
<reference evidence="1" key="1">
    <citation type="submission" date="2023-03" db="EMBL/GenBank/DDBJ databases">
        <title>identification of new KPC variant in Klebsiella huaxiensis from the Hospital Sewage Samples in China.</title>
        <authorList>
            <person name="Wu Y."/>
        </authorList>
    </citation>
    <scope>NUCLEOTIDE SEQUENCE</scope>
    <source>
        <strain evidence="1">ZR-9</strain>
    </source>
</reference>
<sequence length="77" mass="8023">MGPEARAEHDAAIAELREKLGFGAPVKTAIKVKLPGLPQLGSDAEWYLGFAAGARSMREACAAVIMAAGVEVIGEEK</sequence>
<gene>
    <name evidence="1" type="ORF">OXR69_013875</name>
</gene>
<dbReference type="RefSeq" id="WP_267986041.1">
    <property type="nucleotide sequence ID" value="NZ_JAPQEX020000001.1"/>
</dbReference>
<dbReference type="EMBL" id="JAPQEX020000001">
    <property type="protein sequence ID" value="MDG1642946.1"/>
    <property type="molecule type" value="Genomic_DNA"/>
</dbReference>
<evidence type="ECO:0000313" key="1">
    <source>
        <dbReference type="EMBL" id="MDG1642946.1"/>
    </source>
</evidence>
<evidence type="ECO:0000313" key="2">
    <source>
        <dbReference type="Proteomes" id="UP001075001"/>
    </source>
</evidence>
<name>A0ABT6EDK2_9ENTR</name>
<dbReference type="Proteomes" id="UP001075001">
    <property type="component" value="Unassembled WGS sequence"/>
</dbReference>